<evidence type="ECO:0000259" key="3">
    <source>
        <dbReference type="PROSITE" id="PS51352"/>
    </source>
</evidence>
<dbReference type="PANTHER" id="PTHR43110">
    <property type="entry name" value="THIOL PEROXIDASE"/>
    <property type="match status" value="1"/>
</dbReference>
<dbReference type="SUPFAM" id="SSF52833">
    <property type="entry name" value="Thioredoxin-like"/>
    <property type="match status" value="1"/>
</dbReference>
<name>A0A1F7YGB1_9BACT</name>
<dbReference type="GO" id="GO:0016491">
    <property type="term" value="F:oxidoreductase activity"/>
    <property type="evidence" value="ECO:0007669"/>
    <property type="project" value="InterPro"/>
</dbReference>
<dbReference type="PANTHER" id="PTHR43110:SF1">
    <property type="entry name" value="THIOL PEROXIDASE"/>
    <property type="match status" value="1"/>
</dbReference>
<dbReference type="Proteomes" id="UP000179221">
    <property type="component" value="Unassembled WGS sequence"/>
</dbReference>
<reference evidence="4 5" key="1">
    <citation type="journal article" date="2016" name="Nat. Commun.">
        <title>Thousands of microbial genomes shed light on interconnected biogeochemical processes in an aquifer system.</title>
        <authorList>
            <person name="Anantharaman K."/>
            <person name="Brown C.T."/>
            <person name="Hug L.A."/>
            <person name="Sharon I."/>
            <person name="Castelle C.J."/>
            <person name="Probst A.J."/>
            <person name="Thomas B.C."/>
            <person name="Singh A."/>
            <person name="Wilkins M.J."/>
            <person name="Karaoz U."/>
            <person name="Brodie E.L."/>
            <person name="Williams K.H."/>
            <person name="Hubbard S.S."/>
            <person name="Banfield J.F."/>
        </authorList>
    </citation>
    <scope>NUCLEOTIDE SEQUENCE [LARGE SCALE GENOMIC DNA]</scope>
</reference>
<feature type="domain" description="Thioredoxin" evidence="3">
    <location>
        <begin position="54"/>
        <end position="207"/>
    </location>
</feature>
<dbReference type="GO" id="GO:0016209">
    <property type="term" value="F:antioxidant activity"/>
    <property type="evidence" value="ECO:0007669"/>
    <property type="project" value="InterPro"/>
</dbReference>
<keyword evidence="1" id="KW-0676">Redox-active center</keyword>
<gene>
    <name evidence="4" type="ORF">A2628_03340</name>
</gene>
<dbReference type="InterPro" id="IPR036249">
    <property type="entry name" value="Thioredoxin-like_sf"/>
</dbReference>
<dbReference type="PROSITE" id="PS51352">
    <property type="entry name" value="THIOREDOXIN_2"/>
    <property type="match status" value="1"/>
</dbReference>
<dbReference type="AlphaFoldDB" id="A0A1F7YGB1"/>
<dbReference type="InterPro" id="IPR013766">
    <property type="entry name" value="Thioredoxin_domain"/>
</dbReference>
<feature type="region of interest" description="Disordered" evidence="2">
    <location>
        <begin position="16"/>
        <end position="49"/>
    </location>
</feature>
<evidence type="ECO:0000313" key="5">
    <source>
        <dbReference type="Proteomes" id="UP000179221"/>
    </source>
</evidence>
<dbReference type="EMBL" id="MGGL01000013">
    <property type="protein sequence ID" value="OGM26367.1"/>
    <property type="molecule type" value="Genomic_DNA"/>
</dbReference>
<accession>A0A1F7YGB1</accession>
<evidence type="ECO:0000256" key="2">
    <source>
        <dbReference type="SAM" id="MobiDB-lite"/>
    </source>
</evidence>
<organism evidence="4 5">
    <name type="scientific">Candidatus Woesebacteria bacterium RIFCSPHIGHO2_01_FULL_40_22</name>
    <dbReference type="NCBI Taxonomy" id="1802499"/>
    <lineage>
        <taxon>Bacteria</taxon>
        <taxon>Candidatus Woeseibacteriota</taxon>
    </lineage>
</organism>
<evidence type="ECO:0000256" key="1">
    <source>
        <dbReference type="ARBA" id="ARBA00023284"/>
    </source>
</evidence>
<dbReference type="InterPro" id="IPR050455">
    <property type="entry name" value="Tpx_Peroxidase_subfamily"/>
</dbReference>
<protein>
    <recommendedName>
        <fullName evidence="3">Thioredoxin domain-containing protein</fullName>
    </recommendedName>
</protein>
<feature type="compositionally biased region" description="Low complexity" evidence="2">
    <location>
        <begin position="16"/>
        <end position="34"/>
    </location>
</feature>
<dbReference type="Gene3D" id="3.40.30.10">
    <property type="entry name" value="Glutaredoxin"/>
    <property type="match status" value="1"/>
</dbReference>
<comment type="caution">
    <text evidence="4">The sequence shown here is derived from an EMBL/GenBank/DDBJ whole genome shotgun (WGS) entry which is preliminary data.</text>
</comment>
<proteinExistence type="predicted"/>
<sequence>MILAAIVIGMAINRPNAGSNQSNNSNNSKVLSQNAGSTDDHHKPQPVDSAVFNNLQGKPAPDFNLEAYDGKEYKLSDLKGQNVLLFFNEGLMCYPACWNQIAAFGKDKELADKAVVLNITADPKNQWKEAVTKMPELSPATVLFDSNRAVSNAYGVLKLESSMHRGQFPGHTYVLIDKEGVVRFIKDDVQMAVRNKELLEEINKLSS</sequence>
<dbReference type="Pfam" id="PF00578">
    <property type="entry name" value="AhpC-TSA"/>
    <property type="match status" value="1"/>
</dbReference>
<dbReference type="InterPro" id="IPR000866">
    <property type="entry name" value="AhpC/TSA"/>
</dbReference>
<evidence type="ECO:0000313" key="4">
    <source>
        <dbReference type="EMBL" id="OGM26367.1"/>
    </source>
</evidence>